<reference evidence="2 3" key="1">
    <citation type="submission" date="2018-11" db="EMBL/GenBank/DDBJ databases">
        <title>Haplotype-resolved cattle genomes.</title>
        <authorList>
            <person name="Low W.Y."/>
            <person name="Tearle R."/>
            <person name="Bickhart D.M."/>
            <person name="Rosen B.D."/>
            <person name="Koren S."/>
            <person name="Rhie A."/>
            <person name="Hiendleder S."/>
            <person name="Phillippy A.M."/>
            <person name="Smith T.P.L."/>
            <person name="Williams J.L."/>
        </authorList>
    </citation>
    <scope>NUCLEOTIDE SEQUENCE [LARGE SCALE GENOMIC DNA]</scope>
</reference>
<keyword evidence="3" id="KW-1185">Reference proteome</keyword>
<organism evidence="2 3">
    <name type="scientific">Bos indicus x Bos taurus</name>
    <name type="common">Hybrid cattle</name>
    <dbReference type="NCBI Taxonomy" id="30522"/>
    <lineage>
        <taxon>Eukaryota</taxon>
        <taxon>Metazoa</taxon>
        <taxon>Chordata</taxon>
        <taxon>Craniata</taxon>
        <taxon>Vertebrata</taxon>
        <taxon>Euteleostomi</taxon>
        <taxon>Mammalia</taxon>
        <taxon>Eutheria</taxon>
        <taxon>Laurasiatheria</taxon>
        <taxon>Artiodactyla</taxon>
        <taxon>Ruminantia</taxon>
        <taxon>Pecora</taxon>
        <taxon>Bovidae</taxon>
        <taxon>Bovinae</taxon>
        <taxon>Bos</taxon>
    </lineage>
</organism>
<feature type="signal peptide" evidence="1">
    <location>
        <begin position="1"/>
        <end position="21"/>
    </location>
</feature>
<evidence type="ECO:0000313" key="3">
    <source>
        <dbReference type="Proteomes" id="UP000314981"/>
    </source>
</evidence>
<dbReference type="Proteomes" id="UP000314981">
    <property type="component" value="Chromosome 3"/>
</dbReference>
<protein>
    <submittedName>
        <fullName evidence="2">Uncharacterized protein</fullName>
    </submittedName>
</protein>
<sequence length="81" mass="9314">QIGTFLSFEFVLCYVPSATWALRWSDQTTQPFLPGTMSSLWCIPLKGMLATCPVNLPEHAYSYSVRGPVKEMREGTWFLWH</sequence>
<evidence type="ECO:0000256" key="1">
    <source>
        <dbReference type="SAM" id="SignalP"/>
    </source>
</evidence>
<feature type="chain" id="PRO_5021311067" evidence="1">
    <location>
        <begin position="22"/>
        <end position="81"/>
    </location>
</feature>
<dbReference type="AlphaFoldDB" id="A0A4W2DD30"/>
<accession>A0A4W2DD30</accession>
<keyword evidence="1" id="KW-0732">Signal</keyword>
<name>A0A4W2DD30_BOBOX</name>
<evidence type="ECO:0000313" key="2">
    <source>
        <dbReference type="Ensembl" id="ENSBIXP00000022205.1"/>
    </source>
</evidence>
<proteinExistence type="predicted"/>
<dbReference type="OMA" id="PEHAYSY"/>
<dbReference type="Ensembl" id="ENSBIXT00000037224.1">
    <property type="protein sequence ID" value="ENSBIXP00000022205.1"/>
    <property type="gene ID" value="ENSBIXG00000025125.1"/>
</dbReference>
<reference evidence="2" key="2">
    <citation type="submission" date="2025-08" db="UniProtKB">
        <authorList>
            <consortium name="Ensembl"/>
        </authorList>
    </citation>
    <scope>IDENTIFICATION</scope>
</reference>
<reference evidence="2" key="3">
    <citation type="submission" date="2025-09" db="UniProtKB">
        <authorList>
            <consortium name="Ensembl"/>
        </authorList>
    </citation>
    <scope>IDENTIFICATION</scope>
</reference>